<name>A0A8J3Q600_9ACTN</name>
<protein>
    <submittedName>
        <fullName evidence="1">Uncharacterized protein</fullName>
    </submittedName>
</protein>
<evidence type="ECO:0000313" key="1">
    <source>
        <dbReference type="EMBL" id="GIH03951.1"/>
    </source>
</evidence>
<dbReference type="AlphaFoldDB" id="A0A8J3Q600"/>
<gene>
    <name evidence="1" type="ORF">Rhe02_20180</name>
</gene>
<dbReference type="RefSeq" id="WP_203907855.1">
    <property type="nucleotide sequence ID" value="NZ_BONY01000010.1"/>
</dbReference>
<accession>A0A8J3Q600</accession>
<reference evidence="1" key="1">
    <citation type="submission" date="2021-01" db="EMBL/GenBank/DDBJ databases">
        <title>Whole genome shotgun sequence of Rhizocola hellebori NBRC 109834.</title>
        <authorList>
            <person name="Komaki H."/>
            <person name="Tamura T."/>
        </authorList>
    </citation>
    <scope>NUCLEOTIDE SEQUENCE</scope>
    <source>
        <strain evidence="1">NBRC 109834</strain>
    </source>
</reference>
<keyword evidence="2" id="KW-1185">Reference proteome</keyword>
<comment type="caution">
    <text evidence="1">The sequence shown here is derived from an EMBL/GenBank/DDBJ whole genome shotgun (WGS) entry which is preliminary data.</text>
</comment>
<organism evidence="1 2">
    <name type="scientific">Rhizocola hellebori</name>
    <dbReference type="NCBI Taxonomy" id="1392758"/>
    <lineage>
        <taxon>Bacteria</taxon>
        <taxon>Bacillati</taxon>
        <taxon>Actinomycetota</taxon>
        <taxon>Actinomycetes</taxon>
        <taxon>Micromonosporales</taxon>
        <taxon>Micromonosporaceae</taxon>
        <taxon>Rhizocola</taxon>
    </lineage>
</organism>
<dbReference type="Proteomes" id="UP000612899">
    <property type="component" value="Unassembled WGS sequence"/>
</dbReference>
<evidence type="ECO:0000313" key="2">
    <source>
        <dbReference type="Proteomes" id="UP000612899"/>
    </source>
</evidence>
<dbReference type="EMBL" id="BONY01000010">
    <property type="protein sequence ID" value="GIH03951.1"/>
    <property type="molecule type" value="Genomic_DNA"/>
</dbReference>
<sequence>MGKLYVAAPEGQTWPIDLDDAEASIRRRWPNARFERPSSAVTGGSYLSFDVVVGGMPRYGTYVSRSHLTLSQGSPQDWAETIVWFLQLLPPGTPALAMAEDNPELEPVPSGASVQDVIDLYERLEQQA</sequence>
<proteinExistence type="predicted"/>